<feature type="compositionally biased region" description="Polar residues" evidence="9">
    <location>
        <begin position="206"/>
        <end position="215"/>
    </location>
</feature>
<accession>A0A8K0TJQ0</accession>
<dbReference type="GO" id="GO:0034250">
    <property type="term" value="P:positive regulation of amide metabolic process"/>
    <property type="evidence" value="ECO:0007669"/>
    <property type="project" value="UniProtKB-ARBA"/>
</dbReference>
<evidence type="ECO:0000256" key="4">
    <source>
        <dbReference type="ARBA" id="ARBA00022969"/>
    </source>
</evidence>
<feature type="compositionally biased region" description="Pro residues" evidence="9">
    <location>
        <begin position="348"/>
        <end position="357"/>
    </location>
</feature>
<feature type="domain" description="Velvet" evidence="10">
    <location>
        <begin position="29"/>
        <end position="223"/>
    </location>
</feature>
<dbReference type="GO" id="GO:0005737">
    <property type="term" value="C:cytoplasm"/>
    <property type="evidence" value="ECO:0007669"/>
    <property type="project" value="UniProtKB-SubCell"/>
</dbReference>
<reference evidence="11" key="1">
    <citation type="journal article" date="2021" name="Nat. Commun.">
        <title>Genetic determinants of endophytism in the Arabidopsis root mycobiome.</title>
        <authorList>
            <person name="Mesny F."/>
            <person name="Miyauchi S."/>
            <person name="Thiergart T."/>
            <person name="Pickel B."/>
            <person name="Atanasova L."/>
            <person name="Karlsson M."/>
            <person name="Huettel B."/>
            <person name="Barry K.W."/>
            <person name="Haridas S."/>
            <person name="Chen C."/>
            <person name="Bauer D."/>
            <person name="Andreopoulos W."/>
            <person name="Pangilinan J."/>
            <person name="LaButti K."/>
            <person name="Riley R."/>
            <person name="Lipzen A."/>
            <person name="Clum A."/>
            <person name="Drula E."/>
            <person name="Henrissat B."/>
            <person name="Kohler A."/>
            <person name="Grigoriev I.V."/>
            <person name="Martin F.M."/>
            <person name="Hacquard S."/>
        </authorList>
    </citation>
    <scope>NUCLEOTIDE SEQUENCE</scope>
    <source>
        <strain evidence="11">MPI-CAGE-AT-0016</strain>
    </source>
</reference>
<dbReference type="AlphaFoldDB" id="A0A8K0TJQ0"/>
<evidence type="ECO:0000256" key="7">
    <source>
        <dbReference type="ARBA" id="ARBA00023242"/>
    </source>
</evidence>
<dbReference type="InterPro" id="IPR037525">
    <property type="entry name" value="Velvet_dom"/>
</dbReference>
<dbReference type="OrthoDB" id="5384689at2759"/>
<evidence type="ECO:0000256" key="1">
    <source>
        <dbReference type="ARBA" id="ARBA00004123"/>
    </source>
</evidence>
<evidence type="ECO:0000256" key="9">
    <source>
        <dbReference type="SAM" id="MobiDB-lite"/>
    </source>
</evidence>
<organism evidence="11 12">
    <name type="scientific">Plectosphaerella cucumerina</name>
    <dbReference type="NCBI Taxonomy" id="40658"/>
    <lineage>
        <taxon>Eukaryota</taxon>
        <taxon>Fungi</taxon>
        <taxon>Dikarya</taxon>
        <taxon>Ascomycota</taxon>
        <taxon>Pezizomycotina</taxon>
        <taxon>Sordariomycetes</taxon>
        <taxon>Hypocreomycetidae</taxon>
        <taxon>Glomerellales</taxon>
        <taxon>Plectosphaerellaceae</taxon>
        <taxon>Plectosphaerella</taxon>
    </lineage>
</organism>
<gene>
    <name evidence="11" type="ORF">B0T11DRAFT_325164</name>
</gene>
<dbReference type="GO" id="GO:0005634">
    <property type="term" value="C:nucleus"/>
    <property type="evidence" value="ECO:0007669"/>
    <property type="project" value="UniProtKB-SubCell"/>
</dbReference>
<sequence>MESAVHLDIDSSESGEPTKSLYSRTTKDGRHLHYELVCLQQPERARACGSGQKSAADRRPVDPPPVVQLRILEGATFEEATDITNAYNASFFVFVDLQHARPMANGRVQTPAATSPPVLTGSPVSGMALLDRPSEAGYFLFPDLSVRHEGRYVLGFTLYEHTKEERDSDAEPLDDTSEPGFLQRMRVVSQPFVVFSAKKFPGLKHSTSLSRTISEQGCRVRIRREVRMRRRESKQDPNAGGNDAPRSRPRAQSPSDARVRELPAQYRGRSDSNSSHHREPYLVPDRRPSEVDAYPPPPPPPAPMASPRMRYGSDSKPSYTSQYSQGAPVPPPISPTSAYPSQSSPYSAAPPPLPPYSNYPTRHVPSRSSTATAMPPSPSHSHYAGKEEHRRDSGYKMDYDYTSARGSVPKLEADYPSAREVLVKLDPDHIVKQEALRRDSAPLSAGLEPSVASHQIPSIKPIGSPTMRSSRVSVSLPGVSSFRVSPNEYSSSAPSQSTRPSDIIEAAPPSKPVPEQILHAGSKRGFTDTFVESTKALSNGERPEDIHHKLGGRSFGYDAIQGLMSYPRADGNMAYKVANEFYN</sequence>
<keyword evidence="12" id="KW-1185">Reference proteome</keyword>
<evidence type="ECO:0000256" key="5">
    <source>
        <dbReference type="ARBA" id="ARBA00023015"/>
    </source>
</evidence>
<dbReference type="PANTHER" id="PTHR33572:SF14">
    <property type="entry name" value="DEVELOPMENTAL AND SECONDARY METABOLISM REGULATOR VEA"/>
    <property type="match status" value="1"/>
</dbReference>
<dbReference type="InterPro" id="IPR021740">
    <property type="entry name" value="Velvet"/>
</dbReference>
<keyword evidence="6" id="KW-0804">Transcription</keyword>
<feature type="region of interest" description="Disordered" evidence="9">
    <location>
        <begin position="1"/>
        <end position="26"/>
    </location>
</feature>
<protein>
    <submittedName>
        <fullName evidence="11">Velvet-like protein 1</fullName>
    </submittedName>
</protein>
<feature type="compositionally biased region" description="Polar residues" evidence="9">
    <location>
        <begin position="12"/>
        <end position="24"/>
    </location>
</feature>
<feature type="compositionally biased region" description="Basic and acidic residues" evidence="9">
    <location>
        <begin position="268"/>
        <end position="290"/>
    </location>
</feature>
<dbReference type="GO" id="GO:0043455">
    <property type="term" value="P:regulation of secondary metabolic process"/>
    <property type="evidence" value="ECO:0007669"/>
    <property type="project" value="UniProtKB-ARBA"/>
</dbReference>
<comment type="caution">
    <text evidence="11">The sequence shown here is derived from an EMBL/GenBank/DDBJ whole genome shotgun (WGS) entry which is preliminary data.</text>
</comment>
<feature type="compositionally biased region" description="Low complexity" evidence="9">
    <location>
        <begin position="358"/>
        <end position="382"/>
    </location>
</feature>
<evidence type="ECO:0000256" key="8">
    <source>
        <dbReference type="ARBA" id="ARBA00038005"/>
    </source>
</evidence>
<dbReference type="FunFam" id="2.60.40.3960:FF:000001">
    <property type="entry name" value="Sexual development activator VeA"/>
    <property type="match status" value="1"/>
</dbReference>
<dbReference type="Proteomes" id="UP000813385">
    <property type="component" value="Unassembled WGS sequence"/>
</dbReference>
<feature type="compositionally biased region" description="Basic residues" evidence="9">
    <location>
        <begin position="220"/>
        <end position="232"/>
    </location>
</feature>
<dbReference type="EMBL" id="JAGPXD010000002">
    <property type="protein sequence ID" value="KAH7366843.1"/>
    <property type="molecule type" value="Genomic_DNA"/>
</dbReference>
<feature type="compositionally biased region" description="Pro residues" evidence="9">
    <location>
        <begin position="294"/>
        <end position="304"/>
    </location>
</feature>
<evidence type="ECO:0000256" key="3">
    <source>
        <dbReference type="ARBA" id="ARBA00022490"/>
    </source>
</evidence>
<keyword evidence="4" id="KW-0749">Sporulation</keyword>
<dbReference type="PANTHER" id="PTHR33572">
    <property type="entry name" value="SPORE DEVELOPMENT REGULATOR VOSA"/>
    <property type="match status" value="1"/>
</dbReference>
<dbReference type="GO" id="GO:0051176">
    <property type="term" value="P:positive regulation of sulfur metabolic process"/>
    <property type="evidence" value="ECO:0007669"/>
    <property type="project" value="UniProtKB-ARBA"/>
</dbReference>
<keyword evidence="3" id="KW-0963">Cytoplasm</keyword>
<name>A0A8K0TJQ0_9PEZI</name>
<dbReference type="GO" id="GO:0030435">
    <property type="term" value="P:sporulation resulting in formation of a cellular spore"/>
    <property type="evidence" value="ECO:0007669"/>
    <property type="project" value="UniProtKB-KW"/>
</dbReference>
<dbReference type="Gene3D" id="2.60.40.3960">
    <property type="entry name" value="Velvet domain"/>
    <property type="match status" value="1"/>
</dbReference>
<proteinExistence type="inferred from homology"/>
<dbReference type="PROSITE" id="PS51821">
    <property type="entry name" value="VELVET"/>
    <property type="match status" value="1"/>
</dbReference>
<keyword evidence="7" id="KW-0539">Nucleus</keyword>
<keyword evidence="5" id="KW-0805">Transcription regulation</keyword>
<comment type="similarity">
    <text evidence="8">Belongs to the velvet family. VeA subfamily.</text>
</comment>
<feature type="region of interest" description="Disordered" evidence="9">
    <location>
        <begin position="441"/>
        <end position="510"/>
    </location>
</feature>
<feature type="compositionally biased region" description="Low complexity" evidence="9">
    <location>
        <begin position="335"/>
        <end position="347"/>
    </location>
</feature>
<evidence type="ECO:0000313" key="11">
    <source>
        <dbReference type="EMBL" id="KAH7366843.1"/>
    </source>
</evidence>
<feature type="compositionally biased region" description="Polar residues" evidence="9">
    <location>
        <begin position="315"/>
        <end position="325"/>
    </location>
</feature>
<evidence type="ECO:0000313" key="12">
    <source>
        <dbReference type="Proteomes" id="UP000813385"/>
    </source>
</evidence>
<feature type="compositionally biased region" description="Basic and acidic residues" evidence="9">
    <location>
        <begin position="384"/>
        <end position="398"/>
    </location>
</feature>
<dbReference type="Pfam" id="PF11754">
    <property type="entry name" value="Velvet"/>
    <property type="match status" value="2"/>
</dbReference>
<evidence type="ECO:0000256" key="6">
    <source>
        <dbReference type="ARBA" id="ARBA00023163"/>
    </source>
</evidence>
<evidence type="ECO:0000259" key="10">
    <source>
        <dbReference type="PROSITE" id="PS51821"/>
    </source>
</evidence>
<evidence type="ECO:0000256" key="2">
    <source>
        <dbReference type="ARBA" id="ARBA00004496"/>
    </source>
</evidence>
<feature type="compositionally biased region" description="Low complexity" evidence="9">
    <location>
        <begin position="490"/>
        <end position="501"/>
    </location>
</feature>
<dbReference type="InterPro" id="IPR038491">
    <property type="entry name" value="Velvet_dom_sf"/>
</dbReference>
<comment type="subcellular location">
    <subcellularLocation>
        <location evidence="2">Cytoplasm</location>
    </subcellularLocation>
    <subcellularLocation>
        <location evidence="1">Nucleus</location>
    </subcellularLocation>
</comment>
<feature type="region of interest" description="Disordered" evidence="9">
    <location>
        <begin position="206"/>
        <end position="398"/>
    </location>
</feature>